<organism evidence="1 2">
    <name type="scientific">Babesia caballi</name>
    <dbReference type="NCBI Taxonomy" id="5871"/>
    <lineage>
        <taxon>Eukaryota</taxon>
        <taxon>Sar</taxon>
        <taxon>Alveolata</taxon>
        <taxon>Apicomplexa</taxon>
        <taxon>Aconoidasida</taxon>
        <taxon>Piroplasmida</taxon>
        <taxon>Babesiidae</taxon>
        <taxon>Babesia</taxon>
    </lineage>
</organism>
<sequence length="214" mass="23794">MNSAFNLDNRPIRIGANLLFDGVQWHHVFRSLLFAAHCGLIRSVRVFANLSQLRLVVALQHIGKLTHVTQVKRVLYGGRYVVSELADVQHLFQFGGVPCDQVEHAELVKELRLLKRDFCDGAVTLLESGVAQSLPDVGVVKLPGIFERLMDAAGLQCHFEPHLGVADDQPRELGVPLLYQVGGHGIAANAPRLYKLHSSRHVVIVQRRLQHELG</sequence>
<comment type="caution">
    <text evidence="1">The sequence shown here is derived from an EMBL/GenBank/DDBJ whole genome shotgun (WGS) entry which is preliminary data.</text>
</comment>
<protein>
    <submittedName>
        <fullName evidence="1">Lipid-A-disaccharide synthase</fullName>
    </submittedName>
</protein>
<reference evidence="1 2" key="1">
    <citation type="submission" date="2021-06" db="EMBL/GenBank/DDBJ databases">
        <title>Genome sequence of Babesia caballi.</title>
        <authorList>
            <person name="Yamagishi J."/>
            <person name="Kidaka T."/>
            <person name="Ochi A."/>
        </authorList>
    </citation>
    <scope>NUCLEOTIDE SEQUENCE [LARGE SCALE GENOMIC DNA]</scope>
    <source>
        <strain evidence="1">USDA-D6B2</strain>
    </source>
</reference>
<accession>A0AAV4LU22</accession>
<name>A0AAV4LU22_BABCB</name>
<gene>
    <name evidence="1" type="ORF">BcabD6B2_16390</name>
</gene>
<evidence type="ECO:0000313" key="2">
    <source>
        <dbReference type="Proteomes" id="UP001497744"/>
    </source>
</evidence>
<dbReference type="AlphaFoldDB" id="A0AAV4LU22"/>
<keyword evidence="2" id="KW-1185">Reference proteome</keyword>
<dbReference type="RefSeq" id="XP_067714273.1">
    <property type="nucleotide sequence ID" value="XM_067858172.1"/>
</dbReference>
<dbReference type="Proteomes" id="UP001497744">
    <property type="component" value="Unassembled WGS sequence"/>
</dbReference>
<dbReference type="EMBL" id="BPLF01000001">
    <property type="protein sequence ID" value="GIX62204.1"/>
    <property type="molecule type" value="Genomic_DNA"/>
</dbReference>
<proteinExistence type="predicted"/>
<dbReference type="GeneID" id="94193685"/>
<evidence type="ECO:0000313" key="1">
    <source>
        <dbReference type="EMBL" id="GIX62204.1"/>
    </source>
</evidence>